<keyword evidence="20" id="KW-1185">Reference proteome</keyword>
<dbReference type="SMART" id="SM01283">
    <property type="entry name" value="Costars"/>
    <property type="match status" value="1"/>
</dbReference>
<dbReference type="GO" id="GO:0015031">
    <property type="term" value="P:protein transport"/>
    <property type="evidence" value="ECO:0007669"/>
    <property type="project" value="UniProtKB-KW"/>
</dbReference>
<evidence type="ECO:0000256" key="2">
    <source>
        <dbReference type="ARBA" id="ARBA00004245"/>
    </source>
</evidence>
<evidence type="ECO:0000256" key="10">
    <source>
        <dbReference type="ARBA" id="ARBA00023163"/>
    </source>
</evidence>
<feature type="region of interest" description="Disordered" evidence="17">
    <location>
        <begin position="39"/>
        <end position="76"/>
    </location>
</feature>
<evidence type="ECO:0000313" key="20">
    <source>
        <dbReference type="Proteomes" id="UP000018468"/>
    </source>
</evidence>
<dbReference type="GeneTree" id="ENSGT00940000166055"/>
<keyword evidence="5" id="KW-0597">Phosphoprotein</keyword>
<keyword evidence="10" id="KW-0804">Transcription</keyword>
<dbReference type="PANTHER" id="PTHR22739:SF21">
    <property type="entry name" value="ACTIN-BINDING RHO-ACTIVATING PROTEIN"/>
    <property type="match status" value="1"/>
</dbReference>
<evidence type="ECO:0000256" key="6">
    <source>
        <dbReference type="ARBA" id="ARBA00022927"/>
    </source>
</evidence>
<dbReference type="HOGENOM" id="CLU_062244_0_0_1"/>
<feature type="region of interest" description="Disordered" evidence="17">
    <location>
        <begin position="108"/>
        <end position="184"/>
    </location>
</feature>
<accession>W5ML09</accession>
<dbReference type="GO" id="GO:0035025">
    <property type="term" value="P:positive regulation of Rho protein signal transduction"/>
    <property type="evidence" value="ECO:0000318"/>
    <property type="project" value="GO_Central"/>
</dbReference>
<evidence type="ECO:0000256" key="9">
    <source>
        <dbReference type="ARBA" id="ARBA00023159"/>
    </source>
</evidence>
<dbReference type="STRING" id="7918.ENSLOCP00000009068"/>
<dbReference type="Pfam" id="PF14705">
    <property type="entry name" value="Costars"/>
    <property type="match status" value="1"/>
</dbReference>
<dbReference type="AlphaFoldDB" id="W5ML09"/>
<dbReference type="eggNOG" id="KOG3376">
    <property type="taxonomic scope" value="Eukaryota"/>
</dbReference>
<proteinExistence type="predicted"/>
<keyword evidence="8" id="KW-0805">Transcription regulation</keyword>
<keyword evidence="4" id="KW-0963">Cytoplasm</keyword>
<reference evidence="19" key="2">
    <citation type="submission" date="2025-08" db="UniProtKB">
        <authorList>
            <consortium name="Ensembl"/>
        </authorList>
    </citation>
    <scope>IDENTIFICATION</scope>
</reference>
<keyword evidence="12" id="KW-0206">Cytoskeleton</keyword>
<dbReference type="InParanoid" id="W5ML09"/>
<dbReference type="GO" id="GO:0003779">
    <property type="term" value="F:actin binding"/>
    <property type="evidence" value="ECO:0007669"/>
    <property type="project" value="UniProtKB-KW"/>
</dbReference>
<evidence type="ECO:0000256" key="11">
    <source>
        <dbReference type="ARBA" id="ARBA00023203"/>
    </source>
</evidence>
<feature type="domain" description="Costars" evidence="18">
    <location>
        <begin position="275"/>
        <end position="351"/>
    </location>
</feature>
<evidence type="ECO:0000256" key="8">
    <source>
        <dbReference type="ARBA" id="ARBA00023015"/>
    </source>
</evidence>
<dbReference type="GO" id="GO:0030017">
    <property type="term" value="C:sarcomere"/>
    <property type="evidence" value="ECO:0000318"/>
    <property type="project" value="GO_Central"/>
</dbReference>
<dbReference type="PANTHER" id="PTHR22739">
    <property type="entry name" value="STRIATED MUSCLE ACTIVATOR OF RHO-DEPENDENT SIGNALING-RELATED"/>
    <property type="match status" value="1"/>
</dbReference>
<evidence type="ECO:0000256" key="12">
    <source>
        <dbReference type="ARBA" id="ARBA00023212"/>
    </source>
</evidence>
<dbReference type="FunFam" id="1.10.10.1540:FF:000001">
    <property type="entry name" value="Actin-binding Rho-activating protein a"/>
    <property type="match status" value="1"/>
</dbReference>
<evidence type="ECO:0000256" key="14">
    <source>
        <dbReference type="ARBA" id="ARBA00063019"/>
    </source>
</evidence>
<keyword evidence="3" id="KW-0813">Transport</keyword>
<organism evidence="19 20">
    <name type="scientific">Lepisosteus oculatus</name>
    <name type="common">Spotted gar</name>
    <dbReference type="NCBI Taxonomy" id="7918"/>
    <lineage>
        <taxon>Eukaryota</taxon>
        <taxon>Metazoa</taxon>
        <taxon>Chordata</taxon>
        <taxon>Craniata</taxon>
        <taxon>Vertebrata</taxon>
        <taxon>Euteleostomi</taxon>
        <taxon>Actinopterygii</taxon>
        <taxon>Neopterygii</taxon>
        <taxon>Holostei</taxon>
        <taxon>Semionotiformes</taxon>
        <taxon>Lepisosteidae</taxon>
        <taxon>Lepisosteus</taxon>
    </lineage>
</organism>
<dbReference type="InterPro" id="IPR038095">
    <property type="entry name" value="Costars_sf"/>
</dbReference>
<dbReference type="Gene3D" id="1.10.10.1540">
    <property type="entry name" value="Costar domain"/>
    <property type="match status" value="1"/>
</dbReference>
<evidence type="ECO:0000259" key="18">
    <source>
        <dbReference type="SMART" id="SM01283"/>
    </source>
</evidence>
<evidence type="ECO:0000256" key="16">
    <source>
        <dbReference type="ARBA" id="ARBA00076363"/>
    </source>
</evidence>
<name>W5ML09_LEPOC</name>
<sequence length="352" mass="38303">QSVRPAGPETGMATAVRKPRCASAVSSLARSWQSWASEHAGRQGAAPAGWVPSSLTQDGSHRAAAGGLRPPVSAGVRAEPRGSVFAGEGAPSAGAAAVAKSGCGSQRVRALAEQGGPGDGERSLGEWSPAWGRGDRRLGSRSSSLDTQDSGLGEEGLSDTDADGRTGDRPPSQTGQTRNKDRPKVEYWSSREKFYITFKIRKICKSKIQVVTLGDLRSRWQVWSEQHLEQQKLNPFSEGFDYVHAMALRLQKGDEGYGRPKEGSRTAERAQRAQRHIRREMEEMCFIIRDLGARGPDGGARVTFGRLFDRYVKISDKVVGILLRCRKHGMVAFEGEMLWKGRDDSVIITLLG</sequence>
<reference evidence="20" key="1">
    <citation type="submission" date="2011-12" db="EMBL/GenBank/DDBJ databases">
        <title>The Draft Genome of Lepisosteus oculatus.</title>
        <authorList>
            <consortium name="The Broad Institute Genome Assembly &amp; Analysis Group"/>
            <consortium name="Computational R&amp;D Group"/>
            <consortium name="and Sequencing Platform"/>
            <person name="Di Palma F."/>
            <person name="Alfoldi J."/>
            <person name="Johnson J."/>
            <person name="Berlin A."/>
            <person name="Gnerre S."/>
            <person name="Jaffe D."/>
            <person name="MacCallum I."/>
            <person name="Young S."/>
            <person name="Walker B.J."/>
            <person name="Lander E.S."/>
            <person name="Lindblad-Toh K."/>
        </authorList>
    </citation>
    <scope>NUCLEOTIDE SEQUENCE [LARGE SCALE GENOMIC DNA]</scope>
</reference>
<dbReference type="InterPro" id="IPR026111">
    <property type="entry name" value="Abra"/>
</dbReference>
<dbReference type="Bgee" id="ENSLOCG00000007472">
    <property type="expression patterns" value="Expressed in muscle tissue and 4 other cell types or tissues"/>
</dbReference>
<evidence type="ECO:0000256" key="7">
    <source>
        <dbReference type="ARBA" id="ARBA00023010"/>
    </source>
</evidence>
<protein>
    <recommendedName>
        <fullName evidence="15">Actin-binding Rho-activating protein</fullName>
    </recommendedName>
    <alternativeName>
        <fullName evidence="16">Striated muscle activator of Rho-dependent signaling</fullName>
    </alternativeName>
</protein>
<evidence type="ECO:0000313" key="19">
    <source>
        <dbReference type="Ensembl" id="ENSLOCP00000009068.1"/>
    </source>
</evidence>
<keyword evidence="9" id="KW-0010">Activator</keyword>
<evidence type="ECO:0000256" key="17">
    <source>
        <dbReference type="SAM" id="MobiDB-lite"/>
    </source>
</evidence>
<dbReference type="Ensembl" id="ENSLOCT00000009079.1">
    <property type="protein sequence ID" value="ENSLOCP00000009068.1"/>
    <property type="gene ID" value="ENSLOCG00000007472.1"/>
</dbReference>
<dbReference type="GO" id="GO:0005856">
    <property type="term" value="C:cytoskeleton"/>
    <property type="evidence" value="ECO:0007669"/>
    <property type="project" value="UniProtKB-SubCell"/>
</dbReference>
<evidence type="ECO:0000256" key="5">
    <source>
        <dbReference type="ARBA" id="ARBA00022553"/>
    </source>
</evidence>
<reference evidence="19" key="3">
    <citation type="submission" date="2025-09" db="UniProtKB">
        <authorList>
            <consortium name="Ensembl"/>
        </authorList>
    </citation>
    <scope>IDENTIFICATION</scope>
</reference>
<dbReference type="GO" id="GO:0045944">
    <property type="term" value="P:positive regulation of transcription by RNA polymerase II"/>
    <property type="evidence" value="ECO:0000318"/>
    <property type="project" value="GO_Central"/>
</dbReference>
<evidence type="ECO:0000256" key="15">
    <source>
        <dbReference type="ARBA" id="ARBA00073502"/>
    </source>
</evidence>
<evidence type="ECO:0000256" key="3">
    <source>
        <dbReference type="ARBA" id="ARBA00022448"/>
    </source>
</evidence>
<evidence type="ECO:0000256" key="1">
    <source>
        <dbReference type="ARBA" id="ARBA00004204"/>
    </source>
</evidence>
<keyword evidence="7" id="KW-0811">Translocation</keyword>
<keyword evidence="6" id="KW-0653">Protein transport</keyword>
<dbReference type="InterPro" id="IPR027817">
    <property type="entry name" value="Costars_dom"/>
</dbReference>
<dbReference type="EMBL" id="AHAT01024197">
    <property type="status" value="NOT_ANNOTATED_CDS"/>
    <property type="molecule type" value="Genomic_DNA"/>
</dbReference>
<keyword evidence="11" id="KW-0009">Actin-binding</keyword>
<evidence type="ECO:0000256" key="4">
    <source>
        <dbReference type="ARBA" id="ARBA00022490"/>
    </source>
</evidence>
<comment type="subcellular location">
    <subcellularLocation>
        <location evidence="2">Cytoplasm</location>
        <location evidence="2">Cytoskeleton</location>
    </subcellularLocation>
    <subcellularLocation>
        <location evidence="1">Cytoplasm</location>
        <location evidence="1">Myofibril</location>
        <location evidence="1">Sarcomere</location>
    </subcellularLocation>
</comment>
<evidence type="ECO:0000256" key="13">
    <source>
        <dbReference type="ARBA" id="ARBA00059783"/>
    </source>
</evidence>
<comment type="subunit">
    <text evidence="14">Binds F-actin and ABLIM1, ABLIM2 and ABLIM3. Interaction with ABLIM2 and ABLIM3 enhances activity.</text>
</comment>
<dbReference type="Proteomes" id="UP000018468">
    <property type="component" value="Linkage group LG18"/>
</dbReference>
<comment type="function">
    <text evidence="13">Acts as an activator of serum response factor (SRF)-dependent transcription possibly by inducing nuclear translocation of MKL1 or MKL2 and through a mechanism requiring Rho-actin signaling.</text>
</comment>